<dbReference type="Pfam" id="PF14240">
    <property type="entry name" value="YHYH"/>
    <property type="match status" value="1"/>
</dbReference>
<evidence type="ECO:0000313" key="2">
    <source>
        <dbReference type="EMBL" id="CAF3783777.1"/>
    </source>
</evidence>
<dbReference type="Proteomes" id="UP000663872">
    <property type="component" value="Unassembled WGS sequence"/>
</dbReference>
<reference evidence="2" key="1">
    <citation type="submission" date="2021-02" db="EMBL/GenBank/DDBJ databases">
        <authorList>
            <person name="Nowell W R."/>
        </authorList>
    </citation>
    <scope>NUCLEOTIDE SEQUENCE</scope>
</reference>
<evidence type="ECO:0000313" key="3">
    <source>
        <dbReference type="Proteomes" id="UP000663872"/>
    </source>
</evidence>
<evidence type="ECO:0000259" key="1">
    <source>
        <dbReference type="Pfam" id="PF14240"/>
    </source>
</evidence>
<organism evidence="2 3">
    <name type="scientific">Rotaria socialis</name>
    <dbReference type="NCBI Taxonomy" id="392032"/>
    <lineage>
        <taxon>Eukaryota</taxon>
        <taxon>Metazoa</taxon>
        <taxon>Spiralia</taxon>
        <taxon>Gnathifera</taxon>
        <taxon>Rotifera</taxon>
        <taxon>Eurotatoria</taxon>
        <taxon>Bdelloidea</taxon>
        <taxon>Philodinida</taxon>
        <taxon>Philodinidae</taxon>
        <taxon>Rotaria</taxon>
    </lineage>
</organism>
<sequence length="450" mass="48368">MVAAKSSSTCNEVVVTSITATTGIAVICTFGFTASTCPDNYFYGTCMFVHKLCVTCSGSSTVRIRVQTNGLPLFCLNTPSIVWSICIKSYSTSGYLNILAGVSVYGVTLLNANSANNVDPFYPAGGFSAETVDACLGHPSPVTNEYHYHAGFGCALDPPSGAILYCAGTTACSTSVANYSIAKFSNHRNLTVIGIAKDEHIIYGPYDSTDNELSIKTIYLHTLVTSGFAICNGMFNDSIGNYGYFVTRTYPYVTGCFGPGNYPNASVNCSTNAPSSYSKSVYALNLISTTTLITSTLNQTTRANNYFGYQNSSTVQITLSSSAHTAWQSTSNCSVQQCNISLNNDNNCRSSSIPCYNYLSFNSTSYCAPGILCSILQPCYNVALSCGSNDFVCIVNSCCTPQPVCSPILFTSFCPSGNEIREICKVIAKCYVPLLDFILFYDIIYQAMRT</sequence>
<dbReference type="AlphaFoldDB" id="A0A819AFT4"/>
<comment type="caution">
    <text evidence="2">The sequence shown here is derived from an EMBL/GenBank/DDBJ whole genome shotgun (WGS) entry which is preliminary data.</text>
</comment>
<protein>
    <recommendedName>
        <fullName evidence="1">YHYH domain-containing protein</fullName>
    </recommendedName>
</protein>
<dbReference type="EMBL" id="CAJNYT010005911">
    <property type="protein sequence ID" value="CAF3783777.1"/>
    <property type="molecule type" value="Genomic_DNA"/>
</dbReference>
<proteinExistence type="predicted"/>
<accession>A0A819AFT4</accession>
<feature type="domain" description="YHYH" evidence="1">
    <location>
        <begin position="101"/>
        <end position="218"/>
    </location>
</feature>
<dbReference type="InterPro" id="IPR025924">
    <property type="entry name" value="YHYH_dom"/>
</dbReference>
<name>A0A819AFT4_9BILA</name>
<gene>
    <name evidence="2" type="ORF">GRG538_LOCUS33172</name>
</gene>